<protein>
    <recommendedName>
        <fullName evidence="3">Cadherin domain-containing protein</fullName>
    </recommendedName>
</protein>
<proteinExistence type="predicted"/>
<feature type="compositionally biased region" description="Acidic residues" evidence="1">
    <location>
        <begin position="406"/>
        <end position="417"/>
    </location>
</feature>
<accession>A0A517NQG0</accession>
<dbReference type="SUPFAM" id="SSF49313">
    <property type="entry name" value="Cadherin-like"/>
    <property type="match status" value="1"/>
</dbReference>
<evidence type="ECO:0000256" key="1">
    <source>
        <dbReference type="SAM" id="MobiDB-lite"/>
    </source>
</evidence>
<name>A0A517NQG0_9BACT</name>
<feature type="transmembrane region" description="Helical" evidence="2">
    <location>
        <begin position="7"/>
        <end position="25"/>
    </location>
</feature>
<dbReference type="GO" id="GO:0007156">
    <property type="term" value="P:homophilic cell adhesion via plasma membrane adhesion molecules"/>
    <property type="evidence" value="ECO:0007669"/>
    <property type="project" value="InterPro"/>
</dbReference>
<gene>
    <name evidence="4" type="ORF">K239x_12960</name>
</gene>
<reference evidence="4 5" key="1">
    <citation type="submission" date="2019-02" db="EMBL/GenBank/DDBJ databases">
        <title>Deep-cultivation of Planctomycetes and their phenomic and genomic characterization uncovers novel biology.</title>
        <authorList>
            <person name="Wiegand S."/>
            <person name="Jogler M."/>
            <person name="Boedeker C."/>
            <person name="Pinto D."/>
            <person name="Vollmers J."/>
            <person name="Rivas-Marin E."/>
            <person name="Kohn T."/>
            <person name="Peeters S.H."/>
            <person name="Heuer A."/>
            <person name="Rast P."/>
            <person name="Oberbeckmann S."/>
            <person name="Bunk B."/>
            <person name="Jeske O."/>
            <person name="Meyerdierks A."/>
            <person name="Storesund J.E."/>
            <person name="Kallscheuer N."/>
            <person name="Luecker S."/>
            <person name="Lage O.M."/>
            <person name="Pohl T."/>
            <person name="Merkel B.J."/>
            <person name="Hornburger P."/>
            <person name="Mueller R.-W."/>
            <person name="Bruemmer F."/>
            <person name="Labrenz M."/>
            <person name="Spormann A.M."/>
            <person name="Op den Camp H."/>
            <person name="Overmann J."/>
            <person name="Amann R."/>
            <person name="Jetten M.S.M."/>
            <person name="Mascher T."/>
            <person name="Medema M.H."/>
            <person name="Devos D.P."/>
            <person name="Kaster A.-K."/>
            <person name="Ovreas L."/>
            <person name="Rohde M."/>
            <person name="Galperin M.Y."/>
            <person name="Jogler C."/>
        </authorList>
    </citation>
    <scope>NUCLEOTIDE SEQUENCE [LARGE SCALE GENOMIC DNA]</scope>
    <source>
        <strain evidence="4 5">K23_9</strain>
    </source>
</reference>
<dbReference type="RefSeq" id="WP_145416925.1">
    <property type="nucleotide sequence ID" value="NZ_CP036526.1"/>
</dbReference>
<dbReference type="CDD" id="cd11304">
    <property type="entry name" value="Cadherin_repeat"/>
    <property type="match status" value="1"/>
</dbReference>
<evidence type="ECO:0000256" key="2">
    <source>
        <dbReference type="SAM" id="Phobius"/>
    </source>
</evidence>
<evidence type="ECO:0000313" key="4">
    <source>
        <dbReference type="EMBL" id="QDT09350.1"/>
    </source>
</evidence>
<dbReference type="InterPro" id="IPR015919">
    <property type="entry name" value="Cadherin-like_sf"/>
</dbReference>
<dbReference type="Proteomes" id="UP000319817">
    <property type="component" value="Chromosome"/>
</dbReference>
<dbReference type="AlphaFoldDB" id="A0A517NQG0"/>
<dbReference type="OrthoDB" id="278280at2"/>
<keyword evidence="2" id="KW-0812">Transmembrane</keyword>
<feature type="compositionally biased region" description="Basic and acidic residues" evidence="1">
    <location>
        <begin position="387"/>
        <end position="403"/>
    </location>
</feature>
<feature type="region of interest" description="Disordered" evidence="1">
    <location>
        <begin position="378"/>
        <end position="417"/>
    </location>
</feature>
<keyword evidence="5" id="KW-1185">Reference proteome</keyword>
<dbReference type="InterPro" id="IPR002126">
    <property type="entry name" value="Cadherin-like_dom"/>
</dbReference>
<sequence length="417" mass="46809">MTQRERVLAIAVGGLLVFMVIYWGFNKYRGAVEMRQNQITSLQKRKLELLQEQFEGARADGQMGEYYIRSLPGNIERARSEYSKWLLDMVQANRLSAANVDPSTSLPVGDLYNKHSFRVTGNAGLQNILDLLHSFYAKDYLHRIRQMNLKPRKEGGFDLELNVDAISLNNVPVDSPKPGSLSWRVDPDPVAYSDPILNRNLFEPTNQAPKFTGKESVEAYVNKATPIPLTFKDPENHRVTYELVEGPEGVVRLDERSGTLQINSSEKNAFEVIVRAMDSGYPRRTVDQKLSVRIVDPPKVTPPTIKPKFDDASQTVLTGLVQGRDDWTAWMNVRTRGKTLKLRVDDEFQIGSVNGKVTEITAKYVEIELDGKRFKLSPNGILGDAANEVRQEDQDQPAEDKAAADSSDDSPEDAPEA</sequence>
<evidence type="ECO:0000313" key="5">
    <source>
        <dbReference type="Proteomes" id="UP000319817"/>
    </source>
</evidence>
<keyword evidence="2" id="KW-0472">Membrane</keyword>
<evidence type="ECO:0000259" key="3">
    <source>
        <dbReference type="PROSITE" id="PS50268"/>
    </source>
</evidence>
<organism evidence="4 5">
    <name type="scientific">Stieleria marina</name>
    <dbReference type="NCBI Taxonomy" id="1930275"/>
    <lineage>
        <taxon>Bacteria</taxon>
        <taxon>Pseudomonadati</taxon>
        <taxon>Planctomycetota</taxon>
        <taxon>Planctomycetia</taxon>
        <taxon>Pirellulales</taxon>
        <taxon>Pirellulaceae</taxon>
        <taxon>Stieleria</taxon>
    </lineage>
</organism>
<dbReference type="GO" id="GO:0016020">
    <property type="term" value="C:membrane"/>
    <property type="evidence" value="ECO:0007669"/>
    <property type="project" value="InterPro"/>
</dbReference>
<dbReference type="GO" id="GO:0005509">
    <property type="term" value="F:calcium ion binding"/>
    <property type="evidence" value="ECO:0007669"/>
    <property type="project" value="InterPro"/>
</dbReference>
<feature type="domain" description="Cadherin" evidence="3">
    <location>
        <begin position="229"/>
        <end position="309"/>
    </location>
</feature>
<dbReference type="PROSITE" id="PS50268">
    <property type="entry name" value="CADHERIN_2"/>
    <property type="match status" value="1"/>
</dbReference>
<keyword evidence="2" id="KW-1133">Transmembrane helix</keyword>
<dbReference type="Gene3D" id="2.60.40.60">
    <property type="entry name" value="Cadherins"/>
    <property type="match status" value="1"/>
</dbReference>
<dbReference type="EMBL" id="CP036526">
    <property type="protein sequence ID" value="QDT09350.1"/>
    <property type="molecule type" value="Genomic_DNA"/>
</dbReference>